<dbReference type="Proteomes" id="UP000481858">
    <property type="component" value="Unassembled WGS sequence"/>
</dbReference>
<keyword evidence="3" id="KW-1185">Reference proteome</keyword>
<dbReference type="OrthoDB" id="2117996at2759"/>
<dbReference type="AlphaFoldDB" id="A0A7C8IQM3"/>
<reference evidence="2 3" key="1">
    <citation type="submission" date="2019-12" db="EMBL/GenBank/DDBJ databases">
        <title>Draft genome sequence of the ascomycete Xylaria multiplex DSM 110363.</title>
        <authorList>
            <person name="Buettner E."/>
            <person name="Kellner H."/>
        </authorList>
    </citation>
    <scope>NUCLEOTIDE SEQUENCE [LARGE SCALE GENOMIC DNA]</scope>
    <source>
        <strain evidence="2 3">DSM 110363</strain>
    </source>
</reference>
<evidence type="ECO:0000313" key="2">
    <source>
        <dbReference type="EMBL" id="KAF2964062.1"/>
    </source>
</evidence>
<accession>A0A7C8IQM3</accession>
<name>A0A7C8IQM3_9PEZI</name>
<gene>
    <name evidence="2" type="ORF">GQX73_g9517</name>
</gene>
<evidence type="ECO:0000256" key="1">
    <source>
        <dbReference type="SAM" id="SignalP"/>
    </source>
</evidence>
<sequence>MQYSLSTMLPIALAALFSLTQALPSGIALRASSSQQLADAQNDWRADTSIVSQFLSAVPTLSGSKLEAAAQVALDAENDELLHKKVLDQTFSSDKRIVQANDVLVTQGTFQSVVDALENFAQNGASMSASDISTLLQKTNSVRCSQVLPAIDNYFRVTGEKLNNGGFLLATRPTNC</sequence>
<keyword evidence="1" id="KW-0732">Signal</keyword>
<feature type="signal peptide" evidence="1">
    <location>
        <begin position="1"/>
        <end position="22"/>
    </location>
</feature>
<feature type="chain" id="PRO_5028889609" evidence="1">
    <location>
        <begin position="23"/>
        <end position="176"/>
    </location>
</feature>
<organism evidence="2 3">
    <name type="scientific">Xylaria multiplex</name>
    <dbReference type="NCBI Taxonomy" id="323545"/>
    <lineage>
        <taxon>Eukaryota</taxon>
        <taxon>Fungi</taxon>
        <taxon>Dikarya</taxon>
        <taxon>Ascomycota</taxon>
        <taxon>Pezizomycotina</taxon>
        <taxon>Sordariomycetes</taxon>
        <taxon>Xylariomycetidae</taxon>
        <taxon>Xylariales</taxon>
        <taxon>Xylariaceae</taxon>
        <taxon>Xylaria</taxon>
    </lineage>
</organism>
<dbReference type="EMBL" id="WUBL01000168">
    <property type="protein sequence ID" value="KAF2964062.1"/>
    <property type="molecule type" value="Genomic_DNA"/>
</dbReference>
<protein>
    <submittedName>
        <fullName evidence="2">Uncharacterized protein</fullName>
    </submittedName>
</protein>
<evidence type="ECO:0000313" key="3">
    <source>
        <dbReference type="Proteomes" id="UP000481858"/>
    </source>
</evidence>
<proteinExistence type="predicted"/>
<dbReference type="InParanoid" id="A0A7C8IQM3"/>
<comment type="caution">
    <text evidence="2">The sequence shown here is derived from an EMBL/GenBank/DDBJ whole genome shotgun (WGS) entry which is preliminary data.</text>
</comment>